<proteinExistence type="predicted"/>
<comment type="caution">
    <text evidence="3">The sequence shown here is derived from an EMBL/GenBank/DDBJ whole genome shotgun (WGS) entry which is preliminary data.</text>
</comment>
<protein>
    <submittedName>
        <fullName evidence="3">Thiopeptide-type bacteriocin biosynthesis protein</fullName>
    </submittedName>
</protein>
<evidence type="ECO:0000313" key="4">
    <source>
        <dbReference type="Proteomes" id="UP000537718"/>
    </source>
</evidence>
<dbReference type="Proteomes" id="UP000537718">
    <property type="component" value="Unassembled WGS sequence"/>
</dbReference>
<accession>A0A7W8YYC0</accession>
<gene>
    <name evidence="3" type="ORF">HDE69_005175</name>
</gene>
<evidence type="ECO:0000259" key="1">
    <source>
        <dbReference type="Pfam" id="PF04738"/>
    </source>
</evidence>
<feature type="domain" description="Lantibiotic dehydratase N-terminal" evidence="1">
    <location>
        <begin position="37"/>
        <end position="678"/>
    </location>
</feature>
<dbReference type="InterPro" id="IPR006827">
    <property type="entry name" value="Lant_deHydtase_N"/>
</dbReference>
<sequence length="1037" mass="121585">MSIRDTYSFDQRLILRSPIYSLPAFDENFEIETLVNDSVFLEAIYIASPSLHNACIKYRNGLILIEKEIVKFKYSLYKYYSRMHNRCTPFGLFSSCRLTNWKKDISEVIIGHNDLKRHTRLDMHYLCELAAHISLIPTVSNKILYYPNSSWYRIGEEIRYVEYQYKDGKRQHQISAIKSSGYLLQIIEAAKFGLTKTDLISILENAGIENDNACKFIDNCFTSQLLINELDPAITGEGLFTQILITLEKYNTQDIQINNIVLKLRKIDQLLNELDLQNGNEVICYHEIIKIIDTLGVPCEAGKIFQTDVTGVTCKDSGLSINLQGEILTAIDILYKTSSRKKIYLETFAKHFHERYGDKEMSLLEVLDAEAGIGYGVDNHLIPSPILQGLTLPATSDSQLFTWGKWERILQKKWLQAYKLNAIQIEISDEDFDEIIPANIPLPSSLQIMFEVISSGQIYIKNAGGTSAVNMIARFAQSDSEISKLAFDLTKAEQDNAEGVILAEIIHLPDGRIGNILQRPAFREYEMPYLAKSLLPEDQQVQMQDLLISYRNKKLILYSKRLKKIIIPRLSNAHNFSVNPLPVYRFFCDLQDQDQTSNLEFNWGSLQKQYTFLPRVVYRNIILKRASWVFTENDISNLLKYDDALFKELLSVFVKEHNLPLKVVLADGDNELLIDFKDYKTTYNIFYYTLKGKKYFVFKEHLEQSKIVKDIEGRHYQHEFQSFVTIKSKSNMELLNRHDHHYRQEEIELTVDSKESEWVYYKIYCGVRNADFILSNPIKQLMSYCEQKGWIDEWFFIRYKDDNFHIRLRLKLTNVKWLPYITRVFHKELKPYRKMRFIWNVTTDTYQPEYVRYGANTLYLAEKLFYRDSIAFLGFLDHTSGDERENLRWQFAILSIDTLFEAFEFNIKGKLELMQKLKENFASEFTFGVVQRKQLSKLFRRHKEEIYASLSVQQPGGKLYQLYLILRERTEKITPLIQQLKIMEEEGALQVPIINLLDSYIHMLVNRIIPDLARLHEVVIYDFLYQYYISIDKRKIN</sequence>
<dbReference type="NCBIfam" id="TIGR03891">
    <property type="entry name" value="thiopep_ocin"/>
    <property type="match status" value="1"/>
</dbReference>
<dbReference type="InterPro" id="IPR023809">
    <property type="entry name" value="Thiopep_bacteriocin_synth_dom"/>
</dbReference>
<feature type="domain" description="Thiopeptide-type bacteriocin biosynthesis" evidence="2">
    <location>
        <begin position="758"/>
        <end position="1028"/>
    </location>
</feature>
<evidence type="ECO:0000259" key="2">
    <source>
        <dbReference type="Pfam" id="PF14028"/>
    </source>
</evidence>
<dbReference type="Pfam" id="PF14028">
    <property type="entry name" value="Lant_dehydr_C"/>
    <property type="match status" value="1"/>
</dbReference>
<name>A0A7W8YYC0_9SPHI</name>
<dbReference type="AlphaFoldDB" id="A0A7W8YYC0"/>
<organism evidence="3 4">
    <name type="scientific">Pedobacter cryoconitis</name>
    <dbReference type="NCBI Taxonomy" id="188932"/>
    <lineage>
        <taxon>Bacteria</taxon>
        <taxon>Pseudomonadati</taxon>
        <taxon>Bacteroidota</taxon>
        <taxon>Sphingobacteriia</taxon>
        <taxon>Sphingobacteriales</taxon>
        <taxon>Sphingobacteriaceae</taxon>
        <taxon>Pedobacter</taxon>
    </lineage>
</organism>
<dbReference type="Pfam" id="PF04738">
    <property type="entry name" value="Lant_dehydr_N"/>
    <property type="match status" value="1"/>
</dbReference>
<evidence type="ECO:0000313" key="3">
    <source>
        <dbReference type="EMBL" id="MBB5624078.1"/>
    </source>
</evidence>
<reference evidence="3 4" key="1">
    <citation type="submission" date="2020-08" db="EMBL/GenBank/DDBJ databases">
        <title>Genomic Encyclopedia of Type Strains, Phase IV (KMG-V): Genome sequencing to study the core and pangenomes of soil and plant-associated prokaryotes.</title>
        <authorList>
            <person name="Whitman W."/>
        </authorList>
    </citation>
    <scope>NUCLEOTIDE SEQUENCE [LARGE SCALE GENOMIC DNA]</scope>
    <source>
        <strain evidence="3 4">MP7CTX6</strain>
    </source>
</reference>
<dbReference type="RefSeq" id="WP_183870140.1">
    <property type="nucleotide sequence ID" value="NZ_JACHCF010000018.1"/>
</dbReference>
<dbReference type="EMBL" id="JACHCF010000018">
    <property type="protein sequence ID" value="MBB5624078.1"/>
    <property type="molecule type" value="Genomic_DNA"/>
</dbReference>